<dbReference type="PANTHER" id="PTHR22946">
    <property type="entry name" value="DIENELACTONE HYDROLASE DOMAIN-CONTAINING PROTEIN-RELATED"/>
    <property type="match status" value="1"/>
</dbReference>
<keyword evidence="2" id="KW-0732">Signal</keyword>
<feature type="domain" description="Dienelactone hydrolase" evidence="3">
    <location>
        <begin position="36"/>
        <end position="260"/>
    </location>
</feature>
<dbReference type="PATRIC" id="fig|45076.6.peg.106"/>
<keyword evidence="5" id="KW-1185">Reference proteome</keyword>
<evidence type="ECO:0000256" key="1">
    <source>
        <dbReference type="ARBA" id="ARBA00022801"/>
    </source>
</evidence>
<keyword evidence="1 4" id="KW-0378">Hydrolase</keyword>
<dbReference type="GO" id="GO:0052689">
    <property type="term" value="F:carboxylic ester hydrolase activity"/>
    <property type="evidence" value="ECO:0007669"/>
    <property type="project" value="UniProtKB-ARBA"/>
</dbReference>
<dbReference type="SUPFAM" id="SSF53474">
    <property type="entry name" value="alpha/beta-Hydrolases"/>
    <property type="match status" value="1"/>
</dbReference>
<sequence>MKKNILILFIVMMFSLSLVHAKDEYQFDPKDVHHSLLIPDEQRRSPAILLLHASTGIEPVNYDWATRLKNHGYVVYIIDSFKPRGWEDRKSVGWDRATEAQLSDVAPAYEYLSHLPFVDPDRIGILGFSMGGFDVLKVMETSMSDPKPYQTLPFKAAASFYGVCHRLDPETKLRGPTQVFIGSEDDRAPTKNCIDLVYRSAQNNELVSLILYPDALHGFDNFEFPPSKEVTDERGEFYHIGFNEEARQKALEDLPRFFDMFLQNQ</sequence>
<accession>A0A0W1AKD6</accession>
<name>A0A0W1AKD6_9GAMM</name>
<feature type="signal peptide" evidence="2">
    <location>
        <begin position="1"/>
        <end position="21"/>
    </location>
</feature>
<dbReference type="PANTHER" id="PTHR22946:SF9">
    <property type="entry name" value="POLYKETIDE TRANSFERASE AF380"/>
    <property type="match status" value="1"/>
</dbReference>
<comment type="caution">
    <text evidence="4">The sequence shown here is derived from an EMBL/GenBank/DDBJ whole genome shotgun (WGS) entry which is preliminary data.</text>
</comment>
<dbReference type="OrthoDB" id="9805123at2"/>
<dbReference type="Pfam" id="PF01738">
    <property type="entry name" value="DLH"/>
    <property type="match status" value="1"/>
</dbReference>
<proteinExistence type="predicted"/>
<dbReference type="Proteomes" id="UP000054662">
    <property type="component" value="Unassembled WGS sequence"/>
</dbReference>
<evidence type="ECO:0000259" key="3">
    <source>
        <dbReference type="Pfam" id="PF01738"/>
    </source>
</evidence>
<evidence type="ECO:0000313" key="4">
    <source>
        <dbReference type="EMBL" id="KTD81796.1"/>
    </source>
</evidence>
<dbReference type="InterPro" id="IPR029058">
    <property type="entry name" value="AB_hydrolase_fold"/>
</dbReference>
<dbReference type="STRING" id="45076.Lwor_0099"/>
<evidence type="ECO:0000256" key="2">
    <source>
        <dbReference type="SAM" id="SignalP"/>
    </source>
</evidence>
<dbReference type="AlphaFoldDB" id="A0A0W1AKD6"/>
<evidence type="ECO:0000313" key="5">
    <source>
        <dbReference type="Proteomes" id="UP000054662"/>
    </source>
</evidence>
<dbReference type="InterPro" id="IPR050261">
    <property type="entry name" value="FrsA_esterase"/>
</dbReference>
<dbReference type="RefSeq" id="WP_058491742.1">
    <property type="nucleotide sequence ID" value="NZ_CBCRUR010000002.1"/>
</dbReference>
<dbReference type="EMBL" id="LNZC01000002">
    <property type="protein sequence ID" value="KTD81796.1"/>
    <property type="molecule type" value="Genomic_DNA"/>
</dbReference>
<reference evidence="4 5" key="1">
    <citation type="submission" date="2015-11" db="EMBL/GenBank/DDBJ databases">
        <title>Genomic analysis of 38 Legionella species identifies large and diverse effector repertoires.</title>
        <authorList>
            <person name="Burstein D."/>
            <person name="Amaro F."/>
            <person name="Zusman T."/>
            <person name="Lifshitz Z."/>
            <person name="Cohen O."/>
            <person name="Gilbert J.A."/>
            <person name="Pupko T."/>
            <person name="Shuman H.A."/>
            <person name="Segal G."/>
        </authorList>
    </citation>
    <scope>NUCLEOTIDE SEQUENCE [LARGE SCALE GENOMIC DNA]</scope>
    <source>
        <strain evidence="4 5">ATCC 49508</strain>
    </source>
</reference>
<dbReference type="Gene3D" id="3.40.50.1820">
    <property type="entry name" value="alpha/beta hydrolase"/>
    <property type="match status" value="1"/>
</dbReference>
<organism evidence="4 5">
    <name type="scientific">Legionella worsleiensis</name>
    <dbReference type="NCBI Taxonomy" id="45076"/>
    <lineage>
        <taxon>Bacteria</taxon>
        <taxon>Pseudomonadati</taxon>
        <taxon>Pseudomonadota</taxon>
        <taxon>Gammaproteobacteria</taxon>
        <taxon>Legionellales</taxon>
        <taxon>Legionellaceae</taxon>
        <taxon>Legionella</taxon>
    </lineage>
</organism>
<feature type="chain" id="PRO_5006919902" evidence="2">
    <location>
        <begin position="22"/>
        <end position="265"/>
    </location>
</feature>
<gene>
    <name evidence="4" type="ORF">Lwor_0099</name>
</gene>
<dbReference type="InterPro" id="IPR002925">
    <property type="entry name" value="Dienelactn_hydro"/>
</dbReference>
<protein>
    <submittedName>
        <fullName evidence="4">Dienelactone hydrolase family protein</fullName>
    </submittedName>
</protein>